<dbReference type="PIRSF" id="PIRSF028756">
    <property type="entry name" value="PPK2_prd"/>
    <property type="match status" value="1"/>
</dbReference>
<dbReference type="InterPro" id="IPR027417">
    <property type="entry name" value="P-loop_NTPase"/>
</dbReference>
<gene>
    <name evidence="5" type="ORF">J5U18_12345</name>
</gene>
<dbReference type="SUPFAM" id="SSF52540">
    <property type="entry name" value="P-loop containing nucleoside triphosphate hydrolases"/>
    <property type="match status" value="1"/>
</dbReference>
<evidence type="ECO:0000256" key="1">
    <source>
        <dbReference type="ARBA" id="ARBA00009924"/>
    </source>
</evidence>
<keyword evidence="6" id="KW-1185">Reference proteome</keyword>
<evidence type="ECO:0000256" key="2">
    <source>
        <dbReference type="ARBA" id="ARBA00022679"/>
    </source>
</evidence>
<keyword evidence="2" id="KW-0808">Transferase</keyword>
<dbReference type="Gene3D" id="3.40.50.300">
    <property type="entry name" value="P-loop containing nucleotide triphosphate hydrolases"/>
    <property type="match status" value="1"/>
</dbReference>
<proteinExistence type="inferred from homology"/>
<dbReference type="EMBL" id="JAGKSB010000016">
    <property type="protein sequence ID" value="MBP3944330.1"/>
    <property type="molecule type" value="Genomic_DNA"/>
</dbReference>
<dbReference type="Proteomes" id="UP000679691">
    <property type="component" value="Unassembled WGS sequence"/>
</dbReference>
<dbReference type="InterPro" id="IPR016898">
    <property type="entry name" value="Polyphosphate_phosphotransfera"/>
</dbReference>
<evidence type="ECO:0000313" key="6">
    <source>
        <dbReference type="Proteomes" id="UP000679691"/>
    </source>
</evidence>
<name>A0A8T4HB52_9SPHI</name>
<dbReference type="Pfam" id="PF03976">
    <property type="entry name" value="PPK2"/>
    <property type="match status" value="1"/>
</dbReference>
<comment type="similarity">
    <text evidence="1">Belongs to the polyphosphate kinase 2 (PPK2) family. Class I subfamily.</text>
</comment>
<dbReference type="InterPro" id="IPR022488">
    <property type="entry name" value="PPK2-related"/>
</dbReference>
<reference evidence="5" key="1">
    <citation type="submission" date="2021-03" db="EMBL/GenBank/DDBJ databases">
        <authorList>
            <person name="Lu T."/>
            <person name="Wang Q."/>
            <person name="Han X."/>
        </authorList>
    </citation>
    <scope>NUCLEOTIDE SEQUENCE</scope>
    <source>
        <strain evidence="5">WQ 2009</strain>
    </source>
</reference>
<evidence type="ECO:0000313" key="5">
    <source>
        <dbReference type="EMBL" id="MBP3944330.1"/>
    </source>
</evidence>
<dbReference type="PANTHER" id="PTHR34383:SF1">
    <property type="entry name" value="ADP-POLYPHOSPHATE PHOSPHOTRANSFERASE"/>
    <property type="match status" value="1"/>
</dbReference>
<dbReference type="PANTHER" id="PTHR34383">
    <property type="entry name" value="POLYPHOSPHATE:AMP PHOSPHOTRANSFERASE-RELATED"/>
    <property type="match status" value="1"/>
</dbReference>
<dbReference type="AlphaFoldDB" id="A0A8T4HB52"/>
<comment type="caution">
    <text evidence="5">The sequence shown here is derived from an EMBL/GenBank/DDBJ whole genome shotgun (WGS) entry which is preliminary data.</text>
</comment>
<keyword evidence="3 5" id="KW-0418">Kinase</keyword>
<evidence type="ECO:0000259" key="4">
    <source>
        <dbReference type="Pfam" id="PF03976"/>
    </source>
</evidence>
<sequence>MAEFDLEDLKEIYNNPEIIDYLVAKDIIKKDKFIDQYKYEEELYSLQKELSEIQQQLISSGQKVLLIFEGRDAAGKGGSIERITQYLNPKKARVVSLAKPREDEAQQWYFQRYIAHLPQEGELVFFDRSYYNRAVVEPVFEFCTAKQYKSFIKQVVDLENIWHTEGMIVIKLFLSISKKEQEERLESRKQEVLKQWKVGSLDQQAQEKWPVYSKYIKAMLGKTASKNNPWIEIITDDKKIARLAILKVIINRLSEKDQHKIPEIVKMHS</sequence>
<organism evidence="5 6">
    <name type="scientific">Rhinopithecimicrobium faecis</name>
    <dbReference type="NCBI Taxonomy" id="2820698"/>
    <lineage>
        <taxon>Bacteria</taxon>
        <taxon>Pseudomonadati</taxon>
        <taxon>Bacteroidota</taxon>
        <taxon>Sphingobacteriia</taxon>
        <taxon>Sphingobacteriales</taxon>
        <taxon>Sphingobacteriaceae</taxon>
        <taxon>Rhinopithecimicrobium</taxon>
    </lineage>
</organism>
<accession>A0A8T4HB52</accession>
<feature type="domain" description="Polyphosphate kinase-2-related" evidence="4">
    <location>
        <begin position="35"/>
        <end position="259"/>
    </location>
</feature>
<protein>
    <submittedName>
        <fullName evidence="5">Polyphosphate kinase 2</fullName>
    </submittedName>
</protein>
<evidence type="ECO:0000256" key="3">
    <source>
        <dbReference type="ARBA" id="ARBA00022777"/>
    </source>
</evidence>
<dbReference type="RefSeq" id="WP_353547838.1">
    <property type="nucleotide sequence ID" value="NZ_JAGKSB010000016.1"/>
</dbReference>
<dbReference type="GO" id="GO:0008976">
    <property type="term" value="F:polyphosphate kinase activity"/>
    <property type="evidence" value="ECO:0007669"/>
    <property type="project" value="InterPro"/>
</dbReference>